<reference evidence="6 7" key="1">
    <citation type="submission" date="2014-04" db="EMBL/GenBank/DDBJ databases">
        <title>Genome evolution of avian class.</title>
        <authorList>
            <person name="Zhang G."/>
            <person name="Li C."/>
        </authorList>
    </citation>
    <scope>NUCLEOTIDE SEQUENCE [LARGE SCALE GENOMIC DNA]</scope>
    <source>
        <strain evidence="6">BGI_N308</strain>
    </source>
</reference>
<dbReference type="EMBL" id="KL206666">
    <property type="protein sequence ID" value="KFV84667.1"/>
    <property type="molecule type" value="Genomic_DNA"/>
</dbReference>
<dbReference type="GO" id="GO:0008284">
    <property type="term" value="P:positive regulation of cell population proliferation"/>
    <property type="evidence" value="ECO:0007669"/>
    <property type="project" value="Ensembl"/>
</dbReference>
<dbReference type="GO" id="GO:0019904">
    <property type="term" value="F:protein domain specific binding"/>
    <property type="evidence" value="ECO:0007669"/>
    <property type="project" value="Ensembl"/>
</dbReference>
<dbReference type="PROSITE" id="PS01179">
    <property type="entry name" value="PID"/>
    <property type="match status" value="1"/>
</dbReference>
<feature type="region of interest" description="Disordered" evidence="3">
    <location>
        <begin position="44"/>
        <end position="68"/>
    </location>
</feature>
<dbReference type="InterPro" id="IPR011993">
    <property type="entry name" value="PH-like_dom_sf"/>
</dbReference>
<evidence type="ECO:0000256" key="3">
    <source>
        <dbReference type="SAM" id="MobiDB-lite"/>
    </source>
</evidence>
<dbReference type="GO" id="GO:0005886">
    <property type="term" value="C:plasma membrane"/>
    <property type="evidence" value="ECO:0007669"/>
    <property type="project" value="TreeGrafter"/>
</dbReference>
<gene>
    <name evidence="6" type="ORF">N308_02725</name>
</gene>
<dbReference type="GO" id="GO:0006915">
    <property type="term" value="P:apoptotic process"/>
    <property type="evidence" value="ECO:0007669"/>
    <property type="project" value="Ensembl"/>
</dbReference>
<sequence>MRERNQQSLSGHVLYVGLFRHPGMLHRAKYSRFRNDSITSLDEGTQNTSLNIKGSSSSSHSSTPNLLTEDVSLGTQDTCTTLCALIPRMANIKLANPSSLPGLKSFCLGTKEVPRIKLTECVTIPSSPTSPEISCLSASYPQPDPDKLLLSTKAAGNGTPWGSEEAAPTDRQDRSLIQSAENVVETGTTYCVRYMGCIEVLQSMRSLDFGTRTQVTREAISRLCEAVSGTNGAIKKRKPPVKFLSSVLGKSNLQFSGMNIKLTISTSSLTLVNVDTQQIIANHHMQSISFASGGDPDTTDYVAYVAKDPVNQRACHILECPNGMAQDVINTIGQAFELRFKQYLKNPSSLVASNESEAVNTDGSSGNLQEREDHEYYNEIPGKEPPAGGVLDMRVKVQTDQRANCPVQCKKQYCLTGSPTFINIYENCPEENKTVGNSGERSQKTKKDTTLLKPAYKVDLFDDPCYINTQTLHSTVCTARGTATTQTHRSPPHHARLPETVQQSAASHTAGLCIMPQIKQQLKNEDCYHGKLNRKAAESLLVNDGDFLVRESTTSPGQYVLSGLQGGQAKHLLLVDPEGKVRTKDHIFDSVGHLIQYHMENNLPIISSGSEVSLKQPVRKENNMGHRHYHK</sequence>
<dbReference type="FunFam" id="3.30.505.10:FF:000005">
    <property type="entry name" value="SHC-transforming protein 1 isoform 3"/>
    <property type="match status" value="1"/>
</dbReference>
<dbReference type="Gene3D" id="2.30.29.30">
    <property type="entry name" value="Pleckstrin-homology domain (PH domain)/Phosphotyrosine-binding domain (PTB)"/>
    <property type="match status" value="1"/>
</dbReference>
<dbReference type="PROSITE" id="PS50001">
    <property type="entry name" value="SH2"/>
    <property type="match status" value="1"/>
</dbReference>
<dbReference type="FunFam" id="2.30.29.30:FF:000036">
    <property type="entry name" value="SHC-transforming protein 1 isoform 3"/>
    <property type="match status" value="1"/>
</dbReference>
<proteinExistence type="predicted"/>
<feature type="region of interest" description="Disordered" evidence="3">
    <location>
        <begin position="149"/>
        <end position="172"/>
    </location>
</feature>
<evidence type="ECO:0000259" key="5">
    <source>
        <dbReference type="PROSITE" id="PS50001"/>
    </source>
</evidence>
<dbReference type="CDD" id="cd09925">
    <property type="entry name" value="SH2_SHC"/>
    <property type="match status" value="1"/>
</dbReference>
<dbReference type="Pfam" id="PF00017">
    <property type="entry name" value="SH2"/>
    <property type="match status" value="1"/>
</dbReference>
<keyword evidence="1 2" id="KW-0727">SH2 domain</keyword>
<dbReference type="GO" id="GO:0010468">
    <property type="term" value="P:regulation of gene expression"/>
    <property type="evidence" value="ECO:0007669"/>
    <property type="project" value="Ensembl"/>
</dbReference>
<evidence type="ECO:0000256" key="1">
    <source>
        <dbReference type="ARBA" id="ARBA00022999"/>
    </source>
</evidence>
<dbReference type="GO" id="GO:0030971">
    <property type="term" value="F:receptor tyrosine kinase binding"/>
    <property type="evidence" value="ECO:0007669"/>
    <property type="project" value="Ensembl"/>
</dbReference>
<keyword evidence="7" id="KW-1185">Reference proteome</keyword>
<evidence type="ECO:0000256" key="2">
    <source>
        <dbReference type="PROSITE-ProRule" id="PRU00191"/>
    </source>
</evidence>
<dbReference type="Gene3D" id="3.30.505.10">
    <property type="entry name" value="SH2 domain"/>
    <property type="match status" value="1"/>
</dbReference>
<dbReference type="Pfam" id="PF00640">
    <property type="entry name" value="PID"/>
    <property type="match status" value="1"/>
</dbReference>
<name>A0A093I0A3_STRCA</name>
<dbReference type="PANTHER" id="PTHR10337">
    <property type="entry name" value="SHC TRANSFORMING PROTEIN"/>
    <property type="match status" value="1"/>
</dbReference>
<dbReference type="InterPro" id="IPR051235">
    <property type="entry name" value="CEP152/SHC-Transforming"/>
</dbReference>
<dbReference type="GO" id="GO:0035556">
    <property type="term" value="P:intracellular signal transduction"/>
    <property type="evidence" value="ECO:0007669"/>
    <property type="project" value="InterPro"/>
</dbReference>
<evidence type="ECO:0000313" key="7">
    <source>
        <dbReference type="Proteomes" id="UP000053584"/>
    </source>
</evidence>
<dbReference type="InterPro" id="IPR035676">
    <property type="entry name" value="SHC_SH2"/>
</dbReference>
<dbReference type="GO" id="GO:0048863">
    <property type="term" value="P:stem cell differentiation"/>
    <property type="evidence" value="ECO:0007669"/>
    <property type="project" value="Ensembl"/>
</dbReference>
<dbReference type="SUPFAM" id="SSF55550">
    <property type="entry name" value="SH2 domain"/>
    <property type="match status" value="1"/>
</dbReference>
<feature type="domain" description="PID" evidence="4">
    <location>
        <begin position="187"/>
        <end position="361"/>
    </location>
</feature>
<dbReference type="KEGG" id="scam:104148257"/>
<dbReference type="AlphaFoldDB" id="A0A093I0A3"/>
<dbReference type="CDD" id="cd01209">
    <property type="entry name" value="PTB_Shc"/>
    <property type="match status" value="1"/>
</dbReference>
<dbReference type="PRINTS" id="PR00401">
    <property type="entry name" value="SH2DOMAIN"/>
</dbReference>
<dbReference type="InterPro" id="IPR006020">
    <property type="entry name" value="PTB/PI_dom"/>
</dbReference>
<protein>
    <submittedName>
        <fullName evidence="6">SHC-transforming protein 4</fullName>
    </submittedName>
</protein>
<evidence type="ECO:0000259" key="4">
    <source>
        <dbReference type="PROSITE" id="PS01179"/>
    </source>
</evidence>
<dbReference type="SMART" id="SM00462">
    <property type="entry name" value="PTB"/>
    <property type="match status" value="1"/>
</dbReference>
<dbReference type="Proteomes" id="UP000053584">
    <property type="component" value="Unassembled WGS sequence"/>
</dbReference>
<feature type="domain" description="SH2" evidence="5">
    <location>
        <begin position="527"/>
        <end position="618"/>
    </location>
</feature>
<dbReference type="PRINTS" id="PR00629">
    <property type="entry name" value="SHCPIDOMAIN"/>
</dbReference>
<feature type="compositionally biased region" description="Polar residues" evidence="3">
    <location>
        <begin position="44"/>
        <end position="54"/>
    </location>
</feature>
<dbReference type="InterPro" id="IPR000980">
    <property type="entry name" value="SH2"/>
</dbReference>
<dbReference type="OrthoDB" id="9938362at2759"/>
<dbReference type="SMART" id="SM00252">
    <property type="entry name" value="SH2"/>
    <property type="match status" value="1"/>
</dbReference>
<dbReference type="InterPro" id="IPR036860">
    <property type="entry name" value="SH2_dom_sf"/>
</dbReference>
<organism evidence="6 7">
    <name type="scientific">Struthio camelus australis</name>
    <dbReference type="NCBI Taxonomy" id="441894"/>
    <lineage>
        <taxon>Eukaryota</taxon>
        <taxon>Metazoa</taxon>
        <taxon>Chordata</taxon>
        <taxon>Craniata</taxon>
        <taxon>Vertebrata</taxon>
        <taxon>Euteleostomi</taxon>
        <taxon>Archelosauria</taxon>
        <taxon>Archosauria</taxon>
        <taxon>Dinosauria</taxon>
        <taxon>Saurischia</taxon>
        <taxon>Theropoda</taxon>
        <taxon>Coelurosauria</taxon>
        <taxon>Aves</taxon>
        <taxon>Palaeognathae</taxon>
        <taxon>Struthioniformes</taxon>
        <taxon>Struthionidae</taxon>
        <taxon>Struthio</taxon>
    </lineage>
</organism>
<dbReference type="InterPro" id="IPR006019">
    <property type="entry name" value="PID_Shc-like"/>
</dbReference>
<accession>A0A093I0A3</accession>
<evidence type="ECO:0000313" key="6">
    <source>
        <dbReference type="EMBL" id="KFV84667.1"/>
    </source>
</evidence>
<dbReference type="SUPFAM" id="SSF50729">
    <property type="entry name" value="PH domain-like"/>
    <property type="match status" value="1"/>
</dbReference>
<dbReference type="STRING" id="441894.ENSSCUP00000019355"/>
<dbReference type="GO" id="GO:0007169">
    <property type="term" value="P:cell surface receptor protein tyrosine kinase signaling pathway"/>
    <property type="evidence" value="ECO:0007669"/>
    <property type="project" value="TreeGrafter"/>
</dbReference>
<dbReference type="PANTHER" id="PTHR10337:SF12">
    <property type="entry name" value="SHC-TRANSFORMING PROTEIN 4"/>
    <property type="match status" value="1"/>
</dbReference>